<keyword evidence="3 6" id="KW-0812">Transmembrane</keyword>
<dbReference type="SUPFAM" id="SSF103473">
    <property type="entry name" value="MFS general substrate transporter"/>
    <property type="match status" value="1"/>
</dbReference>
<evidence type="ECO:0000313" key="8">
    <source>
        <dbReference type="EMBL" id="OLR92227.1"/>
    </source>
</evidence>
<keyword evidence="5 6" id="KW-0472">Membrane</keyword>
<comment type="subcellular location">
    <subcellularLocation>
        <location evidence="1">Cell membrane</location>
        <topology evidence="1">Multi-pass membrane protein</topology>
    </subcellularLocation>
</comment>
<name>A0A1Q9LJJ6_9PSEU</name>
<dbReference type="Gene3D" id="1.20.1250.20">
    <property type="entry name" value="MFS general substrate transporter like domains"/>
    <property type="match status" value="1"/>
</dbReference>
<dbReference type="Proteomes" id="UP000186040">
    <property type="component" value="Unassembled WGS sequence"/>
</dbReference>
<feature type="transmembrane region" description="Helical" evidence="6">
    <location>
        <begin position="378"/>
        <end position="401"/>
    </location>
</feature>
<feature type="transmembrane region" description="Helical" evidence="6">
    <location>
        <begin position="87"/>
        <end position="104"/>
    </location>
</feature>
<feature type="transmembrane region" description="Helical" evidence="6">
    <location>
        <begin position="255"/>
        <end position="275"/>
    </location>
</feature>
<dbReference type="InterPro" id="IPR005829">
    <property type="entry name" value="Sugar_transporter_CS"/>
</dbReference>
<keyword evidence="2" id="KW-0813">Transport</keyword>
<feature type="transmembrane region" description="Helical" evidence="6">
    <location>
        <begin position="344"/>
        <end position="366"/>
    </location>
</feature>
<dbReference type="OrthoDB" id="9787026at2"/>
<evidence type="ECO:0000256" key="1">
    <source>
        <dbReference type="ARBA" id="ARBA00004651"/>
    </source>
</evidence>
<evidence type="ECO:0000256" key="3">
    <source>
        <dbReference type="ARBA" id="ARBA00022692"/>
    </source>
</evidence>
<feature type="transmembrane region" description="Helical" evidence="6">
    <location>
        <begin position="58"/>
        <end position="78"/>
    </location>
</feature>
<keyword evidence="4 6" id="KW-1133">Transmembrane helix</keyword>
<reference evidence="8 9" key="1">
    <citation type="submission" date="2016-10" db="EMBL/GenBank/DDBJ databases">
        <title>The Draft Genome Sequence of Actinokineospora bangkokensis 44EHWT reveals the biosynthetic pathway of antifungal compounds Thailandins with unusual extender unit butylmalonyl-CoA.</title>
        <authorList>
            <person name="Greule A."/>
            <person name="Intra B."/>
            <person name="Flemming S."/>
            <person name="Rommel M.G."/>
            <person name="Panbangred W."/>
            <person name="Bechthold A."/>
        </authorList>
    </citation>
    <scope>NUCLEOTIDE SEQUENCE [LARGE SCALE GENOMIC DNA]</scope>
    <source>
        <strain evidence="8 9">44EHW</strain>
    </source>
</reference>
<feature type="transmembrane region" description="Helical" evidence="6">
    <location>
        <begin position="287"/>
        <end position="311"/>
    </location>
</feature>
<feature type="transmembrane region" description="Helical" evidence="6">
    <location>
        <begin position="21"/>
        <end position="46"/>
    </location>
</feature>
<feature type="domain" description="Major facilitator superfamily (MFS) profile" evidence="7">
    <location>
        <begin position="21"/>
        <end position="433"/>
    </location>
</feature>
<gene>
    <name evidence="8" type="ORF">BJP25_23180</name>
</gene>
<dbReference type="InterPro" id="IPR011701">
    <property type="entry name" value="MFS"/>
</dbReference>
<feature type="transmembrane region" description="Helical" evidence="6">
    <location>
        <begin position="145"/>
        <end position="167"/>
    </location>
</feature>
<evidence type="ECO:0000259" key="7">
    <source>
        <dbReference type="PROSITE" id="PS50850"/>
    </source>
</evidence>
<dbReference type="AlphaFoldDB" id="A0A1Q9LJJ6"/>
<dbReference type="InterPro" id="IPR036259">
    <property type="entry name" value="MFS_trans_sf"/>
</dbReference>
<protein>
    <submittedName>
        <fullName evidence="8">MFS transporter</fullName>
    </submittedName>
</protein>
<evidence type="ECO:0000313" key="9">
    <source>
        <dbReference type="Proteomes" id="UP000186040"/>
    </source>
</evidence>
<feature type="transmembrane region" description="Helical" evidence="6">
    <location>
        <begin position="318"/>
        <end position="338"/>
    </location>
</feature>
<sequence>MISAEAVVQGLPWKWRVQGQVFLVGGLGFLFDAWDVTLNGFLVPLLAAEWGTSLSTAAWLGTANLAGMAVGACSWGVVADALGRRRAFAVTLLVFAGFSVAGAFAPDLVTFCVLRFFAGVGLGGCVPVDFVMVSEFTPAKVRGRVVAGMDLWWPVGATIAGVVAAALQPNWRAMLLCMVAPALLLFWLRLSVPESPMYLAAKGREEEARRVVDDLVRRTGATPRPYSVAAPAGTGTVNPFRGLVQLWREAPRTTGVLWALFAGVFLVYFGALTWLPSILKAQGYGTYAAFLFTALMNAIGIAGVVVSALLVDVVGRKRLIGISGPVAGAALVLFGLALDLPWLALVWLGVYGFVIELAIPALYAYATEVYPTRLRGAGFGWASTASRVSAGVVPLLLGAVLWPALGIAGAFAVLTVAVVAASLWLARGGVETAGAELPGSVPVGQPEVS</sequence>
<evidence type="ECO:0000256" key="6">
    <source>
        <dbReference type="SAM" id="Phobius"/>
    </source>
</evidence>
<proteinExistence type="predicted"/>
<accession>A0A1Q9LJJ6</accession>
<dbReference type="RefSeq" id="WP_075976116.1">
    <property type="nucleotide sequence ID" value="NZ_MKQR01000017.1"/>
</dbReference>
<evidence type="ECO:0000256" key="5">
    <source>
        <dbReference type="ARBA" id="ARBA00023136"/>
    </source>
</evidence>
<dbReference type="PANTHER" id="PTHR23511:SF34">
    <property type="entry name" value="SYNAPTIC VESICLE GLYCOPROTEIN 2"/>
    <property type="match status" value="1"/>
</dbReference>
<feature type="transmembrane region" description="Helical" evidence="6">
    <location>
        <begin position="116"/>
        <end position="133"/>
    </location>
</feature>
<organism evidence="8 9">
    <name type="scientific">Actinokineospora bangkokensis</name>
    <dbReference type="NCBI Taxonomy" id="1193682"/>
    <lineage>
        <taxon>Bacteria</taxon>
        <taxon>Bacillati</taxon>
        <taxon>Actinomycetota</taxon>
        <taxon>Actinomycetes</taxon>
        <taxon>Pseudonocardiales</taxon>
        <taxon>Pseudonocardiaceae</taxon>
        <taxon>Actinokineospora</taxon>
    </lineage>
</organism>
<dbReference type="InterPro" id="IPR020846">
    <property type="entry name" value="MFS_dom"/>
</dbReference>
<dbReference type="GO" id="GO:0022857">
    <property type="term" value="F:transmembrane transporter activity"/>
    <property type="evidence" value="ECO:0007669"/>
    <property type="project" value="InterPro"/>
</dbReference>
<evidence type="ECO:0000256" key="4">
    <source>
        <dbReference type="ARBA" id="ARBA00022989"/>
    </source>
</evidence>
<dbReference type="PROSITE" id="PS50850">
    <property type="entry name" value="MFS"/>
    <property type="match status" value="1"/>
</dbReference>
<feature type="transmembrane region" description="Helical" evidence="6">
    <location>
        <begin position="407"/>
        <end position="426"/>
    </location>
</feature>
<feature type="transmembrane region" description="Helical" evidence="6">
    <location>
        <begin position="173"/>
        <end position="192"/>
    </location>
</feature>
<dbReference type="PANTHER" id="PTHR23511">
    <property type="entry name" value="SYNAPTIC VESICLE GLYCOPROTEIN 2"/>
    <property type="match status" value="1"/>
</dbReference>
<comment type="caution">
    <text evidence="8">The sequence shown here is derived from an EMBL/GenBank/DDBJ whole genome shotgun (WGS) entry which is preliminary data.</text>
</comment>
<keyword evidence="9" id="KW-1185">Reference proteome</keyword>
<dbReference type="GO" id="GO:0005886">
    <property type="term" value="C:plasma membrane"/>
    <property type="evidence" value="ECO:0007669"/>
    <property type="project" value="UniProtKB-SubCell"/>
</dbReference>
<dbReference type="PROSITE" id="PS00216">
    <property type="entry name" value="SUGAR_TRANSPORT_1"/>
    <property type="match status" value="1"/>
</dbReference>
<dbReference type="EMBL" id="MKQR01000017">
    <property type="protein sequence ID" value="OLR92227.1"/>
    <property type="molecule type" value="Genomic_DNA"/>
</dbReference>
<dbReference type="CDD" id="cd17316">
    <property type="entry name" value="MFS_SV2_like"/>
    <property type="match status" value="1"/>
</dbReference>
<dbReference type="STRING" id="1193682.BJP25_23180"/>
<evidence type="ECO:0000256" key="2">
    <source>
        <dbReference type="ARBA" id="ARBA00022448"/>
    </source>
</evidence>
<dbReference type="Pfam" id="PF07690">
    <property type="entry name" value="MFS_1"/>
    <property type="match status" value="1"/>
</dbReference>